<dbReference type="PANTHER" id="PTHR31669:SF263">
    <property type="entry name" value="PROTEIN FAR1-RELATED SEQUENCE"/>
    <property type="match status" value="1"/>
</dbReference>
<proteinExistence type="inferred from homology"/>
<evidence type="ECO:0000313" key="3">
    <source>
        <dbReference type="EMBL" id="GMI66523.1"/>
    </source>
</evidence>
<dbReference type="EMBL" id="BSYR01000004">
    <property type="protein sequence ID" value="GMI66523.1"/>
    <property type="molecule type" value="Genomic_DNA"/>
</dbReference>
<reference evidence="3" key="1">
    <citation type="submission" date="2023-05" db="EMBL/GenBank/DDBJ databases">
        <title>Genome and transcriptome analyses reveal genes involved in the formation of fine ridges on petal epidermal cells in Hibiscus trionum.</title>
        <authorList>
            <person name="Koshimizu S."/>
            <person name="Masuda S."/>
            <person name="Ishii T."/>
            <person name="Shirasu K."/>
            <person name="Hoshino A."/>
            <person name="Arita M."/>
        </authorList>
    </citation>
    <scope>NUCLEOTIDE SEQUENCE</scope>
    <source>
        <strain evidence="3">Hamamatsu line</strain>
    </source>
</reference>
<dbReference type="InterPro" id="IPR031052">
    <property type="entry name" value="FHY3/FAR1"/>
</dbReference>
<keyword evidence="4" id="KW-1185">Reference proteome</keyword>
<keyword evidence="1" id="KW-0863">Zinc-finger</keyword>
<comment type="caution">
    <text evidence="3">The sequence shown here is derived from an EMBL/GenBank/DDBJ whole genome shotgun (WGS) entry which is preliminary data.</text>
</comment>
<protein>
    <recommendedName>
        <fullName evidence="1">Protein FAR1-RELATED SEQUENCE</fullName>
    </recommendedName>
</protein>
<dbReference type="GO" id="GO:0008270">
    <property type="term" value="F:zinc ion binding"/>
    <property type="evidence" value="ECO:0007669"/>
    <property type="project" value="UniProtKB-UniRule"/>
</dbReference>
<evidence type="ECO:0000256" key="1">
    <source>
        <dbReference type="RuleBase" id="RU367018"/>
    </source>
</evidence>
<comment type="function">
    <text evidence="1">Putative transcription activator involved in regulating light control of development.</text>
</comment>
<comment type="similarity">
    <text evidence="1">Belongs to the FHY3/FAR1 family.</text>
</comment>
<dbReference type="GO" id="GO:0005634">
    <property type="term" value="C:nucleus"/>
    <property type="evidence" value="ECO:0007669"/>
    <property type="project" value="UniProtKB-SubCell"/>
</dbReference>
<dbReference type="Proteomes" id="UP001165190">
    <property type="component" value="Unassembled WGS sequence"/>
</dbReference>
<dbReference type="AlphaFoldDB" id="A0A9W7GWJ3"/>
<sequence>MITTGRSESINAFIKRFVFSHTCLTDFVKHVNFEVQEISQGRMQLNMVATLRPTSLKTKSPLEEHGFQIFTPFAFKRFKEEITRVSQYSIIHIEGNEFIVRYFDGEKNISHKVFWDGDTTMCSCKNFEFWGILYRHILRVFFHQDCFKVSSFYLPVRWCCDALQASSTSKEAIDEYIPLSNALGVEEVLPPPQSKKKGRLKKKRDKGGKELGKKC</sequence>
<feature type="region of interest" description="Disordered" evidence="2">
    <location>
        <begin position="188"/>
        <end position="215"/>
    </location>
</feature>
<organism evidence="3 4">
    <name type="scientific">Hibiscus trionum</name>
    <name type="common">Flower of an hour</name>
    <dbReference type="NCBI Taxonomy" id="183268"/>
    <lineage>
        <taxon>Eukaryota</taxon>
        <taxon>Viridiplantae</taxon>
        <taxon>Streptophyta</taxon>
        <taxon>Embryophyta</taxon>
        <taxon>Tracheophyta</taxon>
        <taxon>Spermatophyta</taxon>
        <taxon>Magnoliopsida</taxon>
        <taxon>eudicotyledons</taxon>
        <taxon>Gunneridae</taxon>
        <taxon>Pentapetalae</taxon>
        <taxon>rosids</taxon>
        <taxon>malvids</taxon>
        <taxon>Malvales</taxon>
        <taxon>Malvaceae</taxon>
        <taxon>Malvoideae</taxon>
        <taxon>Hibiscus</taxon>
    </lineage>
</organism>
<dbReference type="OrthoDB" id="1499063at2759"/>
<evidence type="ECO:0000313" key="4">
    <source>
        <dbReference type="Proteomes" id="UP001165190"/>
    </source>
</evidence>
<keyword evidence="1" id="KW-0539">Nucleus</keyword>
<feature type="compositionally biased region" description="Basic residues" evidence="2">
    <location>
        <begin position="194"/>
        <end position="206"/>
    </location>
</feature>
<keyword evidence="1" id="KW-0479">Metal-binding</keyword>
<evidence type="ECO:0000256" key="2">
    <source>
        <dbReference type="SAM" id="MobiDB-lite"/>
    </source>
</evidence>
<dbReference type="PANTHER" id="PTHR31669">
    <property type="entry name" value="PROTEIN FAR1-RELATED SEQUENCE 10-RELATED"/>
    <property type="match status" value="1"/>
</dbReference>
<dbReference type="GO" id="GO:0006355">
    <property type="term" value="P:regulation of DNA-templated transcription"/>
    <property type="evidence" value="ECO:0007669"/>
    <property type="project" value="UniProtKB-UniRule"/>
</dbReference>
<comment type="subcellular location">
    <subcellularLocation>
        <location evidence="1">Nucleus</location>
    </subcellularLocation>
</comment>
<name>A0A9W7GWJ3_HIBTR</name>
<keyword evidence="1" id="KW-0862">Zinc</keyword>
<gene>
    <name evidence="3" type="ORF">HRI_000321600</name>
</gene>
<accession>A0A9W7GWJ3</accession>